<dbReference type="InterPro" id="IPR047120">
    <property type="entry name" value="Pk/Esn/Tes"/>
</dbReference>
<dbReference type="CDD" id="cd09830">
    <property type="entry name" value="PET_LIMPETin_LIM-9"/>
    <property type="match status" value="1"/>
</dbReference>
<dbReference type="PANTHER" id="PTHR24211">
    <property type="entry name" value="LIM DOMAIN-CONTAINING PROTEIN"/>
    <property type="match status" value="1"/>
</dbReference>
<dbReference type="GO" id="GO:0008270">
    <property type="term" value="F:zinc ion binding"/>
    <property type="evidence" value="ECO:0007669"/>
    <property type="project" value="UniProtKB-KW"/>
</dbReference>
<keyword evidence="3" id="KW-0863">Zinc-finger</keyword>
<evidence type="ECO:0000313" key="11">
    <source>
        <dbReference type="WBParaSite" id="SSTP_0000156900.1"/>
    </source>
</evidence>
<dbReference type="SMART" id="SM00132">
    <property type="entry name" value="LIM"/>
    <property type="match status" value="6"/>
</dbReference>
<evidence type="ECO:0000256" key="2">
    <source>
        <dbReference type="ARBA" id="ARBA00022737"/>
    </source>
</evidence>
<keyword evidence="4 6" id="KW-0862">Zinc</keyword>
<protein>
    <submittedName>
        <fullName evidence="11">LIM zinc-binding domain-containing protein</fullName>
    </submittedName>
</protein>
<evidence type="ECO:0000313" key="10">
    <source>
        <dbReference type="Proteomes" id="UP000035681"/>
    </source>
</evidence>
<evidence type="ECO:0000259" key="9">
    <source>
        <dbReference type="PROSITE" id="PS51303"/>
    </source>
</evidence>
<dbReference type="FunFam" id="2.10.110.10:FF:000070">
    <property type="entry name" value="Four and a half LIM domains 3"/>
    <property type="match status" value="1"/>
</dbReference>
<keyword evidence="5 6" id="KW-0440">LIM domain</keyword>
<dbReference type="Pfam" id="PF00412">
    <property type="entry name" value="LIM"/>
    <property type="match status" value="6"/>
</dbReference>
<accession>A0A0K0DWF3</accession>
<sequence>MPSKSFSKLFTSCYAGEEHSRGRKKNKREVPEFMDEVSLGLTTQTYELTDNTTGQHIYAIPFKNKKSLSSDYDLDSLPGENFSHSSSLDTSRMSHYNDTFTIDIIPGSNDENSRRILQKLTEDKQKTSTLKRKDTIDRNKLLINESNGYAKIIKTPKSKKKPILPQSPVLNFAKKPLLPKSGLSSSNNSYIDKNNSISLSKTVSKDSLNILEDNYNEVKGICSSMINFCESPNNIKNNIMSSSGYILSGEKKNLDKSMGASYSDPYSWRTAAFSGTNQRSLDALINPNLRPSIHEIPPSIREIEFSKKENNKYQISNSTSKKNDLAYVEDEHQKIKSKSIKMIDEKEVIPTEINSHTSFNLSNKRKLKLNISKSEESLSRPIKLKVFNKEKKCFEGRMICCSPVTNKRRNNKKDTISQGSQSSEYNLKILNTSNKSKKKQPVSKCEKNFSPNHQIEKHCEEYSSSGSCSSISTLLSTSSLINTNNTTLTSKENENIKTKDGKLCIENVKSSCNATKEFNDLKVQKVKLRQKEDKKYIPINNQNFSKKDIVEKDMSMVATVYPFQRSSNSHDEMNEKNDDEGVVKDHYENQSDFRIEDVTDDPNYQVDDNKNENDNYEGSLVEYCRLDPFDKDGKFNPRNSIFEAVTYRQSPSDNDINNMISSLKDSKISDKERNNYRYSFIQPNYDSNGNIFEEVGKICPYSEETMANILDIAVGEPCINEKKCKCHGFAPHKWRKVCVHCKCDRNDHEIGGNKYLTVYERLGITPSAEMADVMRTVRNDAPGQVGHGYSWVPPGLSRVKVEEYMSQLPNHLVPRTNSAGEKHRERQLIMQLPRQDLSSAYCKHLKTPIERKVYEEFVNARNEVALDIGYVDAKLSKSSVCSKCNGIMEKGDLAVIAPKLGEQNTWHPACFTCKTCDQLLIDLTYCVRENSIYCERHYAELHKPRCSACDELIFSGEYTKAMNKDWHSDHFCCWQCDTPLTGLRYVLRDEHPFCIKCYEDVFANQCDECGKPIGIDSKDLSYKDTHWHPDCFKCKICKVSLVDKPFGSKNDSIFCSNCYDNAFATRCDGCNEIFRAGMKKMEYKGKKWHEKCFCCLECKVPIGTKSFIPKNDDVYCATCYEDKFATKCKSCKKVITTGGVTYKNDPYHRECFCCQNCHSSLAGQRFTSKDDLPYCANCYGELFAKRCVSCTKPITGIGGSKFISFEDRNYHNDCFICNQCSISLVGKGFITDGADILCPECAKARLMAQHS</sequence>
<evidence type="ECO:0000256" key="7">
    <source>
        <dbReference type="SAM" id="MobiDB-lite"/>
    </source>
</evidence>
<dbReference type="FunFam" id="2.10.110.10:FF:000013">
    <property type="entry name" value="Four and a half LIM domains 1"/>
    <property type="match status" value="1"/>
</dbReference>
<evidence type="ECO:0000256" key="5">
    <source>
        <dbReference type="ARBA" id="ARBA00023038"/>
    </source>
</evidence>
<evidence type="ECO:0000256" key="3">
    <source>
        <dbReference type="ARBA" id="ARBA00022771"/>
    </source>
</evidence>
<dbReference type="PROSITE" id="PS50023">
    <property type="entry name" value="LIM_DOMAIN_2"/>
    <property type="match status" value="4"/>
</dbReference>
<organism evidence="11">
    <name type="scientific">Strongyloides stercoralis</name>
    <name type="common">Threadworm</name>
    <dbReference type="NCBI Taxonomy" id="6248"/>
    <lineage>
        <taxon>Eukaryota</taxon>
        <taxon>Metazoa</taxon>
        <taxon>Ecdysozoa</taxon>
        <taxon>Nematoda</taxon>
        <taxon>Chromadorea</taxon>
        <taxon>Rhabditida</taxon>
        <taxon>Tylenchina</taxon>
        <taxon>Panagrolaimomorpha</taxon>
        <taxon>Strongyloidoidea</taxon>
        <taxon>Strongyloididae</taxon>
        <taxon>Strongyloides</taxon>
    </lineage>
</organism>
<feature type="domain" description="PET" evidence="9">
    <location>
        <begin position="770"/>
        <end position="880"/>
    </location>
</feature>
<dbReference type="CDD" id="cd09425">
    <property type="entry name" value="LIM4_LIMPETin"/>
    <property type="match status" value="1"/>
</dbReference>
<keyword evidence="2" id="KW-0677">Repeat</keyword>
<dbReference type="PROSITE" id="PS00478">
    <property type="entry name" value="LIM_DOMAIN_1"/>
    <property type="match status" value="4"/>
</dbReference>
<dbReference type="Pfam" id="PF06297">
    <property type="entry name" value="PET"/>
    <property type="match status" value="1"/>
</dbReference>
<dbReference type="PANTHER" id="PTHR24211:SF37">
    <property type="entry name" value="PROTEIN ESPINAS-LIKE PROTEIN"/>
    <property type="match status" value="1"/>
</dbReference>
<proteinExistence type="predicted"/>
<keyword evidence="1 6" id="KW-0479">Metal-binding</keyword>
<dbReference type="InterPro" id="IPR001781">
    <property type="entry name" value="Znf_LIM"/>
</dbReference>
<dbReference type="FunFam" id="2.10.110.10:FF:000066">
    <property type="entry name" value="Four and a half LIM domains protein"/>
    <property type="match status" value="1"/>
</dbReference>
<dbReference type="CDD" id="cd09414">
    <property type="entry name" value="LIM1_LIMPETin"/>
    <property type="match status" value="1"/>
</dbReference>
<feature type="compositionally biased region" description="Basic and acidic residues" evidence="7">
    <location>
        <begin position="588"/>
        <end position="597"/>
    </location>
</feature>
<dbReference type="WBParaSite" id="SSTP_0000156900.1">
    <property type="protein sequence ID" value="SSTP_0000156900.1"/>
    <property type="gene ID" value="SSTP_0000156900"/>
</dbReference>
<evidence type="ECO:0000256" key="6">
    <source>
        <dbReference type="PROSITE-ProRule" id="PRU00125"/>
    </source>
</evidence>
<feature type="domain" description="LIM zinc-binding" evidence="8">
    <location>
        <begin position="879"/>
        <end position="943"/>
    </location>
</feature>
<dbReference type="CDD" id="cd09341">
    <property type="entry name" value="LIM2_Testin_like"/>
    <property type="match status" value="1"/>
</dbReference>
<keyword evidence="10" id="KW-1185">Reference proteome</keyword>
<dbReference type="PROSITE" id="PS51303">
    <property type="entry name" value="PET"/>
    <property type="match status" value="1"/>
</dbReference>
<dbReference type="InterPro" id="IPR010442">
    <property type="entry name" value="PET_domain"/>
</dbReference>
<name>A0A0K0DWF3_STRER</name>
<evidence type="ECO:0000256" key="1">
    <source>
        <dbReference type="ARBA" id="ARBA00022723"/>
    </source>
</evidence>
<dbReference type="SUPFAM" id="SSF57716">
    <property type="entry name" value="Glucocorticoid receptor-like (DNA-binding domain)"/>
    <property type="match status" value="6"/>
</dbReference>
<feature type="domain" description="LIM zinc-binding" evidence="8">
    <location>
        <begin position="1065"/>
        <end position="1126"/>
    </location>
</feature>
<evidence type="ECO:0000256" key="4">
    <source>
        <dbReference type="ARBA" id="ARBA00022833"/>
    </source>
</evidence>
<feature type="domain" description="LIM zinc-binding" evidence="8">
    <location>
        <begin position="944"/>
        <end position="1004"/>
    </location>
</feature>
<dbReference type="CDD" id="cd09432">
    <property type="entry name" value="LIM6_LIMPETin"/>
    <property type="match status" value="1"/>
</dbReference>
<dbReference type="CDD" id="cd09346">
    <property type="entry name" value="LIM3_FHL"/>
    <property type="match status" value="1"/>
</dbReference>
<dbReference type="Gene3D" id="2.10.110.10">
    <property type="entry name" value="Cysteine Rich Protein"/>
    <property type="match status" value="6"/>
</dbReference>
<dbReference type="STRING" id="6248.A0A0K0DWF3"/>
<dbReference type="Proteomes" id="UP000035681">
    <property type="component" value="Unplaced"/>
</dbReference>
<evidence type="ECO:0000259" key="8">
    <source>
        <dbReference type="PROSITE" id="PS50023"/>
    </source>
</evidence>
<feature type="region of interest" description="Disordered" evidence="7">
    <location>
        <begin position="588"/>
        <end position="613"/>
    </location>
</feature>
<dbReference type="AlphaFoldDB" id="A0A0K0DWF3"/>
<dbReference type="FunFam" id="2.10.110.10:FF:000005">
    <property type="entry name" value="Testin isoform 1"/>
    <property type="match status" value="1"/>
</dbReference>
<dbReference type="WBParaSite" id="TCONS_00011798.p1">
    <property type="protein sequence ID" value="TCONS_00011798.p1"/>
    <property type="gene ID" value="XLOC_006673"/>
</dbReference>
<feature type="domain" description="LIM zinc-binding" evidence="8">
    <location>
        <begin position="1185"/>
        <end position="1248"/>
    </location>
</feature>
<reference evidence="11" key="1">
    <citation type="submission" date="2015-08" db="UniProtKB">
        <authorList>
            <consortium name="WormBaseParasite"/>
        </authorList>
    </citation>
    <scope>IDENTIFICATION</scope>
</reference>
<dbReference type="FunFam" id="2.10.110.10:FF:000081">
    <property type="entry name" value="Uncharacterized protein, isoform A"/>
    <property type="match status" value="1"/>
</dbReference>